<dbReference type="Gene3D" id="1.25.40.20">
    <property type="entry name" value="Ankyrin repeat-containing domain"/>
    <property type="match status" value="1"/>
</dbReference>
<organism evidence="2 3">
    <name type="scientific">Mytilus galloprovincialis</name>
    <name type="common">Mediterranean mussel</name>
    <dbReference type="NCBI Taxonomy" id="29158"/>
    <lineage>
        <taxon>Eukaryota</taxon>
        <taxon>Metazoa</taxon>
        <taxon>Spiralia</taxon>
        <taxon>Lophotrochozoa</taxon>
        <taxon>Mollusca</taxon>
        <taxon>Bivalvia</taxon>
        <taxon>Autobranchia</taxon>
        <taxon>Pteriomorphia</taxon>
        <taxon>Mytilida</taxon>
        <taxon>Mytiloidea</taxon>
        <taxon>Mytilidae</taxon>
        <taxon>Mytilinae</taxon>
        <taxon>Mytilus</taxon>
    </lineage>
</organism>
<dbReference type="PANTHER" id="PTHR46586">
    <property type="entry name" value="ANKYRIN REPEAT-CONTAINING PROTEIN"/>
    <property type="match status" value="1"/>
</dbReference>
<gene>
    <name evidence="2" type="ORF">MGAL_10B000565</name>
</gene>
<dbReference type="InterPro" id="IPR049050">
    <property type="entry name" value="nSTAND3"/>
</dbReference>
<dbReference type="OrthoDB" id="6149069at2759"/>
<dbReference type="InterPro" id="IPR052050">
    <property type="entry name" value="SecEffector_AnkRepeat"/>
</dbReference>
<comment type="caution">
    <text evidence="2">The sequence shown here is derived from an EMBL/GenBank/DDBJ whole genome shotgun (WGS) entry which is preliminary data.</text>
</comment>
<dbReference type="PANTHER" id="PTHR46586:SF3">
    <property type="entry name" value="ANKYRIN REPEAT-CONTAINING PROTEIN"/>
    <property type="match status" value="1"/>
</dbReference>
<proteinExistence type="predicted"/>
<name>A0A8B6CB65_MYTGA</name>
<keyword evidence="3" id="KW-1185">Reference proteome</keyword>
<dbReference type="Proteomes" id="UP000596742">
    <property type="component" value="Unassembled WGS sequence"/>
</dbReference>
<dbReference type="EMBL" id="UYJE01001434">
    <property type="protein sequence ID" value="VDI02086.1"/>
    <property type="molecule type" value="Genomic_DNA"/>
</dbReference>
<dbReference type="SUPFAM" id="SSF48403">
    <property type="entry name" value="Ankyrin repeat"/>
    <property type="match status" value="1"/>
</dbReference>
<reference evidence="2" key="1">
    <citation type="submission" date="2018-11" db="EMBL/GenBank/DDBJ databases">
        <authorList>
            <person name="Alioto T."/>
            <person name="Alioto T."/>
        </authorList>
    </citation>
    <scope>NUCLEOTIDE SEQUENCE</scope>
</reference>
<dbReference type="Pfam" id="PF20720">
    <property type="entry name" value="nSTAND3"/>
    <property type="match status" value="1"/>
</dbReference>
<accession>A0A8B6CB65</accession>
<dbReference type="SMART" id="SM00248">
    <property type="entry name" value="ANK"/>
    <property type="match status" value="5"/>
</dbReference>
<feature type="domain" description="Novel STAND NTPase 3" evidence="1">
    <location>
        <begin position="205"/>
        <end position="362"/>
    </location>
</feature>
<protein>
    <recommendedName>
        <fullName evidence="1">Novel STAND NTPase 3 domain-containing protein</fullName>
    </recommendedName>
</protein>
<evidence type="ECO:0000313" key="3">
    <source>
        <dbReference type="Proteomes" id="UP000596742"/>
    </source>
</evidence>
<evidence type="ECO:0000313" key="2">
    <source>
        <dbReference type="EMBL" id="VDI02086.1"/>
    </source>
</evidence>
<evidence type="ECO:0000259" key="1">
    <source>
        <dbReference type="Pfam" id="PF20720"/>
    </source>
</evidence>
<dbReference type="InterPro" id="IPR036770">
    <property type="entry name" value="Ankyrin_rpt-contain_sf"/>
</dbReference>
<sequence>MLPCTSHRKRPSSGSMHSICSVAAAPGITLMNLDPSVNRIILKHCCTLRKAVETLVQIRNQDYGHAKDGIMSDNDFNASVFNIERCILDIAKVCNKETQFKQKLRETREGALDQTLFTQYQNNLMETLTRQADIHKSVADIGPCLNRIGNKIAEKAGKIPKLMDECVKKGYDYQEQLMERFNQTLVKVKNQTHMEIDYHVEQGTFVETNAVRKCKEWMNKKDVFVIIGNEGSGKSRIGLELLRQFGLIDEDFDLLKVTNIKQVKDLITDERKTAVLIDDEFRSKENSNKNLNNCDILDFLSARKHKKNMKIIFTVNSSTMSSFKIVLVSHGLFQNCCKIDLSTDRFCMSEEEKASLLFNFCKKQNISNTWDLYDGNKDLSLDRRTVYDIAKTDPFTGYPKLCCMFTSNKRFLQLGINFFKHPDQSLMNEINSLRDSTDINPDLNISYALLVYTLLNTGCLEINKIDLTKLKAIMDSFCNSQRRRLFNNKVKKIAEQMDGRLLKQDSQTMVYHFKHPMIYEALAISYFDVNPSEVKSVLNFDFIIESIKLELEDWGQQETSLVIAKEMFGYLTKRLFTLFEKDYKMRSAEFMKTLCGSSIILQNNPDFIGLLIKEFDNCTSQDTIGIQIEGKREQMSFNFPRALLWSLIEKHNVDKHISTVLYFIENDMKDEQNMEKVKASKKVVVTCFYYLCEKHNSDMKLDLIYGLINEYGIECNYDLSIQIALKNGNDTAVSFLLSHVSKEIDIVKLVFEVEHVEYIRRLCDSISKNLSIEYIDAYNKTDNLNILFKSLPLNLFNLRKSINTACTKLCKDLVTQILIDARPLTFDTGNVVSTAFENGWEDVLKILLNKRLCNQNEKKQIFTSSCKNGKETFLKWMLFTVDEVVLDVETFLVKDFSCENFEAVKNVIWKLRNYHEMETMITNVFTQLSLTVFRFIQWIIEDTDKEIDTVSKSDLQNLHILRLIYERIPNLQIDVKKTALKTINDKINNLDKILQWLQENIKTMFHPVTSLLNFSCRHDLRKIIEWILHNYNHSIFNMHELIIDTCKERHYKTAEVIFKTFDLNKLDVTSLITAMFSTCQGYSSKDLFIFLVHNIDQKYYRWLDIIKAMVDLKKYSFIELILQQVHYSKSIMEEVMNHACLVGELVTVKWFIANFDNKLFDIKEALINACGSENLDTVKCLIENFDMKEAMNKACRRGNLDTVKWLIERVDNNLFDMKEAMTNACDNGNLDIAIWLTEKVDNKLFDMNQVMNEACFMGKLDLVKWLTEKVDNKLFDMKEAMKRAVFGGKLDIVKWLIERVDNELFDMKEVMTNFCDNENLDIATRLTEKVDNKLFDMKPVMNKACFMGQLDIVKWLIERVNNELFDLKEAMKRPFWGKTRHSEMFDRESRQ</sequence>
<dbReference type="Pfam" id="PF12796">
    <property type="entry name" value="Ank_2"/>
    <property type="match status" value="1"/>
</dbReference>
<dbReference type="InterPro" id="IPR002110">
    <property type="entry name" value="Ankyrin_rpt"/>
</dbReference>